<reference evidence="1 2" key="1">
    <citation type="journal article" date="2017" name="PLoS Biol.">
        <title>The sea cucumber genome provides insights into morphological evolution and visceral regeneration.</title>
        <authorList>
            <person name="Zhang X."/>
            <person name="Sun L."/>
            <person name="Yuan J."/>
            <person name="Sun Y."/>
            <person name="Gao Y."/>
            <person name="Zhang L."/>
            <person name="Li S."/>
            <person name="Dai H."/>
            <person name="Hamel J.F."/>
            <person name="Liu C."/>
            <person name="Yu Y."/>
            <person name="Liu S."/>
            <person name="Lin W."/>
            <person name="Guo K."/>
            <person name="Jin S."/>
            <person name="Xu P."/>
            <person name="Storey K.B."/>
            <person name="Huan P."/>
            <person name="Zhang T."/>
            <person name="Zhou Y."/>
            <person name="Zhang J."/>
            <person name="Lin C."/>
            <person name="Li X."/>
            <person name="Xing L."/>
            <person name="Huo D."/>
            <person name="Sun M."/>
            <person name="Wang L."/>
            <person name="Mercier A."/>
            <person name="Li F."/>
            <person name="Yang H."/>
            <person name="Xiang J."/>
        </authorList>
    </citation>
    <scope>NUCLEOTIDE SEQUENCE [LARGE SCALE GENOMIC DNA]</scope>
    <source>
        <strain evidence="1">Shaxun</strain>
        <tissue evidence="1">Muscle</tissue>
    </source>
</reference>
<dbReference type="EMBL" id="MRZV01000233">
    <property type="protein sequence ID" value="PIK54841.1"/>
    <property type="molecule type" value="Genomic_DNA"/>
</dbReference>
<accession>A0A2G8L3K7</accession>
<comment type="caution">
    <text evidence="1">The sequence shown here is derived from an EMBL/GenBank/DDBJ whole genome shotgun (WGS) entry which is preliminary data.</text>
</comment>
<evidence type="ECO:0000313" key="1">
    <source>
        <dbReference type="EMBL" id="PIK54841.1"/>
    </source>
</evidence>
<name>A0A2G8L3K7_STIJA</name>
<evidence type="ECO:0000313" key="2">
    <source>
        <dbReference type="Proteomes" id="UP000230750"/>
    </source>
</evidence>
<protein>
    <submittedName>
        <fullName evidence="1">Uncharacterized protein</fullName>
    </submittedName>
</protein>
<gene>
    <name evidence="1" type="ORF">BSL78_08270</name>
</gene>
<dbReference type="AlphaFoldDB" id="A0A2G8L3K7"/>
<keyword evidence="2" id="KW-1185">Reference proteome</keyword>
<organism evidence="1 2">
    <name type="scientific">Stichopus japonicus</name>
    <name type="common">Sea cucumber</name>
    <dbReference type="NCBI Taxonomy" id="307972"/>
    <lineage>
        <taxon>Eukaryota</taxon>
        <taxon>Metazoa</taxon>
        <taxon>Echinodermata</taxon>
        <taxon>Eleutherozoa</taxon>
        <taxon>Echinozoa</taxon>
        <taxon>Holothuroidea</taxon>
        <taxon>Aspidochirotacea</taxon>
        <taxon>Aspidochirotida</taxon>
        <taxon>Stichopodidae</taxon>
        <taxon>Apostichopus</taxon>
    </lineage>
</organism>
<dbReference type="Proteomes" id="UP000230750">
    <property type="component" value="Unassembled WGS sequence"/>
</dbReference>
<proteinExistence type="predicted"/>
<sequence length="230" mass="25320">MVQLLTSSEYDDTLGEVAVLVQSCSDLTIADGLSTSQQDQISTSGTVLLIGLPVVSSNSGDHALIWLALLTDAAKPLLVPYMTSTDAIQYIDSIEMGEDYIILRDNDDVMRIGVYHDQNCVDNEELGKDLDNFVGGQDVRLSNYPAKFDWGCDSLRDDVNFCEVLDPLMCAIQSTNGNACTTMSTTLSRRCLADMEIVEMTGVFEEAPHFWLVKFQLKALRLDGLQESTV</sequence>